<gene>
    <name evidence="1" type="ORF">SAMN05421877_10958</name>
</gene>
<dbReference type="EMBL" id="FNUT01000009">
    <property type="protein sequence ID" value="SEG53724.1"/>
    <property type="molecule type" value="Genomic_DNA"/>
</dbReference>
<proteinExistence type="predicted"/>
<evidence type="ECO:0000313" key="1">
    <source>
        <dbReference type="EMBL" id="SEG53724.1"/>
    </source>
</evidence>
<evidence type="ECO:0000313" key="2">
    <source>
        <dbReference type="Proteomes" id="UP000236731"/>
    </source>
</evidence>
<dbReference type="Proteomes" id="UP000236731">
    <property type="component" value="Unassembled WGS sequence"/>
</dbReference>
<reference evidence="2" key="1">
    <citation type="submission" date="2016-10" db="EMBL/GenBank/DDBJ databases">
        <authorList>
            <person name="Varghese N."/>
            <person name="Submissions S."/>
        </authorList>
    </citation>
    <scope>NUCLEOTIDE SEQUENCE [LARGE SCALE GENOMIC DNA]</scope>
    <source>
        <strain evidence="2">DSM 22361</strain>
    </source>
</reference>
<protein>
    <submittedName>
        <fullName evidence="1">Uncharacterized protein</fullName>
    </submittedName>
</protein>
<keyword evidence="2" id="KW-1185">Reference proteome</keyword>
<name>A0A1H6AZB0_9SPHI</name>
<sequence length="60" mass="7137">MLSIFDYFCQQEFKISTKITFIFHFEGFKLFFPFSSAFHSWDVPWTCPSNSAFNTGKCYN</sequence>
<dbReference type="AlphaFoldDB" id="A0A1H6AZB0"/>
<organism evidence="1 2">
    <name type="scientific">Sphingobacterium lactis</name>
    <dbReference type="NCBI Taxonomy" id="797291"/>
    <lineage>
        <taxon>Bacteria</taxon>
        <taxon>Pseudomonadati</taxon>
        <taxon>Bacteroidota</taxon>
        <taxon>Sphingobacteriia</taxon>
        <taxon>Sphingobacteriales</taxon>
        <taxon>Sphingobacteriaceae</taxon>
        <taxon>Sphingobacterium</taxon>
    </lineage>
</organism>
<accession>A0A1H6AZB0</accession>